<dbReference type="AlphaFoldDB" id="A0A9W7FXH7"/>
<sequence>MFALEGAAGTGKTTIIQALLSNIDASVALTPSNVQASFYGRKGLTIHSAFGMTPFNQHHDNQRYKALNGKQLILFDETQQAEKANWKTVIGYLLALKPTVIVFVLDNAQTPFTQTNESLQTFLFNTVCSLLQDPTSGFDDDVDFRSRFLTRQRRAVNPANIALGDAFLSLRPRFLEQALSKIPGASDLHLEGKESKHLVVSNVQVKIVAGDLVKERTGVAPVQVENAVLDGKDEYTFVGFVTKQEVVGGGPHWQLDQGNRIALKLTRDKDRTMMLIAAVGGGNHKYDKLASLLENQGKGIVFYTVHTS</sequence>
<keyword evidence="2" id="KW-1185">Reference proteome</keyword>
<protein>
    <submittedName>
        <fullName evidence="1">Uncharacterized protein</fullName>
    </submittedName>
</protein>
<reference evidence="1" key="1">
    <citation type="submission" date="2022-07" db="EMBL/GenBank/DDBJ databases">
        <title>Genome analysis of Parmales, a sister group of diatoms, reveals the evolutionary specialization of diatoms from phago-mixotrophs to photoautotrophs.</title>
        <authorList>
            <person name="Ban H."/>
            <person name="Sato S."/>
            <person name="Yoshikawa S."/>
            <person name="Kazumasa Y."/>
            <person name="Nakamura Y."/>
            <person name="Ichinomiya M."/>
            <person name="Saitoh K."/>
            <person name="Sato N."/>
            <person name="Blanc-Mathieu R."/>
            <person name="Endo H."/>
            <person name="Kuwata A."/>
            <person name="Ogata H."/>
        </authorList>
    </citation>
    <scope>NUCLEOTIDE SEQUENCE</scope>
</reference>
<accession>A0A9W7FXH7</accession>
<dbReference type="Gene3D" id="3.40.50.300">
    <property type="entry name" value="P-loop containing nucleotide triphosphate hydrolases"/>
    <property type="match status" value="1"/>
</dbReference>
<gene>
    <name evidence="1" type="ORF">TrRE_jg7975</name>
</gene>
<dbReference type="SUPFAM" id="SSF52540">
    <property type="entry name" value="P-loop containing nucleoside triphosphate hydrolases"/>
    <property type="match status" value="1"/>
</dbReference>
<dbReference type="Pfam" id="PF13604">
    <property type="entry name" value="AAA_30"/>
    <property type="match status" value="1"/>
</dbReference>
<proteinExistence type="predicted"/>
<comment type="caution">
    <text evidence="1">The sequence shown here is derived from an EMBL/GenBank/DDBJ whole genome shotgun (WGS) entry which is preliminary data.</text>
</comment>
<evidence type="ECO:0000313" key="1">
    <source>
        <dbReference type="EMBL" id="GMI21551.1"/>
    </source>
</evidence>
<feature type="non-terminal residue" evidence="1">
    <location>
        <position position="1"/>
    </location>
</feature>
<evidence type="ECO:0000313" key="2">
    <source>
        <dbReference type="Proteomes" id="UP001165082"/>
    </source>
</evidence>
<dbReference type="EMBL" id="BRXZ01006896">
    <property type="protein sequence ID" value="GMI21551.1"/>
    <property type="molecule type" value="Genomic_DNA"/>
</dbReference>
<organism evidence="1 2">
    <name type="scientific">Triparma retinervis</name>
    <dbReference type="NCBI Taxonomy" id="2557542"/>
    <lineage>
        <taxon>Eukaryota</taxon>
        <taxon>Sar</taxon>
        <taxon>Stramenopiles</taxon>
        <taxon>Ochrophyta</taxon>
        <taxon>Bolidophyceae</taxon>
        <taxon>Parmales</taxon>
        <taxon>Triparmaceae</taxon>
        <taxon>Triparma</taxon>
    </lineage>
</organism>
<dbReference type="Proteomes" id="UP001165082">
    <property type="component" value="Unassembled WGS sequence"/>
</dbReference>
<dbReference type="InterPro" id="IPR027417">
    <property type="entry name" value="P-loop_NTPase"/>
</dbReference>
<name>A0A9W7FXH7_9STRA</name>